<organism evidence="1 2">
    <name type="scientific">Rhododendron molle</name>
    <name type="common">Chinese azalea</name>
    <name type="synonym">Azalea mollis</name>
    <dbReference type="NCBI Taxonomy" id="49168"/>
    <lineage>
        <taxon>Eukaryota</taxon>
        <taxon>Viridiplantae</taxon>
        <taxon>Streptophyta</taxon>
        <taxon>Embryophyta</taxon>
        <taxon>Tracheophyta</taxon>
        <taxon>Spermatophyta</taxon>
        <taxon>Magnoliopsida</taxon>
        <taxon>eudicotyledons</taxon>
        <taxon>Gunneridae</taxon>
        <taxon>Pentapetalae</taxon>
        <taxon>asterids</taxon>
        <taxon>Ericales</taxon>
        <taxon>Ericaceae</taxon>
        <taxon>Ericoideae</taxon>
        <taxon>Rhodoreae</taxon>
        <taxon>Rhododendron</taxon>
    </lineage>
</organism>
<proteinExistence type="predicted"/>
<reference evidence="1" key="1">
    <citation type="submission" date="2022-02" db="EMBL/GenBank/DDBJ databases">
        <title>Plant Genome Project.</title>
        <authorList>
            <person name="Zhang R.-G."/>
        </authorList>
    </citation>
    <scope>NUCLEOTIDE SEQUENCE</scope>
    <source>
        <strain evidence="1">AT1</strain>
    </source>
</reference>
<protein>
    <submittedName>
        <fullName evidence="1">Uncharacterized protein</fullName>
    </submittedName>
</protein>
<sequence length="81" mass="9187">MKFNNLQKLFVFSPQASFEVDTGIRFLQYAALAWSVVDLLPYLFCLLREVTAWLNCADENGKYANGQYDADAISMPDQKAT</sequence>
<accession>A0ACC0PB99</accession>
<dbReference type="EMBL" id="CM046390">
    <property type="protein sequence ID" value="KAI8562033.1"/>
    <property type="molecule type" value="Genomic_DNA"/>
</dbReference>
<keyword evidence="2" id="KW-1185">Reference proteome</keyword>
<dbReference type="Proteomes" id="UP001062846">
    <property type="component" value="Chromosome 3"/>
</dbReference>
<gene>
    <name evidence="1" type="ORF">RHMOL_Rhmol03G0003600</name>
</gene>
<name>A0ACC0PB99_RHOML</name>
<comment type="caution">
    <text evidence="1">The sequence shown here is derived from an EMBL/GenBank/DDBJ whole genome shotgun (WGS) entry which is preliminary data.</text>
</comment>
<evidence type="ECO:0000313" key="1">
    <source>
        <dbReference type="EMBL" id="KAI8562033.1"/>
    </source>
</evidence>
<evidence type="ECO:0000313" key="2">
    <source>
        <dbReference type="Proteomes" id="UP001062846"/>
    </source>
</evidence>